<dbReference type="Proteomes" id="UP000190285">
    <property type="component" value="Unassembled WGS sequence"/>
</dbReference>
<dbReference type="Pfam" id="PF16363">
    <property type="entry name" value="GDP_Man_Dehyd"/>
    <property type="match status" value="1"/>
</dbReference>
<evidence type="ECO:0000313" key="11">
    <source>
        <dbReference type="Proteomes" id="UP000190285"/>
    </source>
</evidence>
<evidence type="ECO:0000256" key="7">
    <source>
        <dbReference type="ARBA" id="ARBA00023239"/>
    </source>
</evidence>
<dbReference type="STRING" id="36842.SAMN02194393_05209"/>
<name>A0A1T5MRD0_9FIRM</name>
<evidence type="ECO:0000256" key="5">
    <source>
        <dbReference type="ARBA" id="ARBA00016977"/>
    </source>
</evidence>
<dbReference type="GO" id="GO:0008460">
    <property type="term" value="F:dTDP-glucose 4,6-dehydratase activity"/>
    <property type="evidence" value="ECO:0007669"/>
    <property type="project" value="UniProtKB-EC"/>
</dbReference>
<dbReference type="SUPFAM" id="SSF51735">
    <property type="entry name" value="NAD(P)-binding Rossmann-fold domains"/>
    <property type="match status" value="1"/>
</dbReference>
<evidence type="ECO:0000256" key="2">
    <source>
        <dbReference type="ARBA" id="ARBA00001911"/>
    </source>
</evidence>
<keyword evidence="11" id="KW-1185">Reference proteome</keyword>
<dbReference type="NCBIfam" id="TIGR01181">
    <property type="entry name" value="dTDP_gluc_dehyt"/>
    <property type="match status" value="1"/>
</dbReference>
<evidence type="ECO:0000256" key="3">
    <source>
        <dbReference type="ARBA" id="ARBA00008178"/>
    </source>
</evidence>
<dbReference type="InterPro" id="IPR016040">
    <property type="entry name" value="NAD(P)-bd_dom"/>
</dbReference>
<dbReference type="InterPro" id="IPR005888">
    <property type="entry name" value="dTDP_Gluc_deHydtase"/>
</dbReference>
<accession>A0A1T5MRD0</accession>
<dbReference type="Gene3D" id="3.40.50.720">
    <property type="entry name" value="NAD(P)-binding Rossmann-like Domain"/>
    <property type="match status" value="1"/>
</dbReference>
<reference evidence="11" key="1">
    <citation type="submission" date="2017-02" db="EMBL/GenBank/DDBJ databases">
        <authorList>
            <person name="Varghese N."/>
            <person name="Submissions S."/>
        </authorList>
    </citation>
    <scope>NUCLEOTIDE SEQUENCE [LARGE SCALE GENOMIC DNA]</scope>
    <source>
        <strain evidence="11">M1</strain>
    </source>
</reference>
<dbReference type="InterPro" id="IPR036291">
    <property type="entry name" value="NAD(P)-bd_dom_sf"/>
</dbReference>
<comment type="catalytic activity">
    <reaction evidence="1 8">
        <text>dTDP-alpha-D-glucose = dTDP-4-dehydro-6-deoxy-alpha-D-glucose + H2O</text>
        <dbReference type="Rhea" id="RHEA:17221"/>
        <dbReference type="ChEBI" id="CHEBI:15377"/>
        <dbReference type="ChEBI" id="CHEBI:57477"/>
        <dbReference type="ChEBI" id="CHEBI:57649"/>
        <dbReference type="EC" id="4.2.1.46"/>
    </reaction>
</comment>
<proteinExistence type="inferred from homology"/>
<evidence type="ECO:0000256" key="4">
    <source>
        <dbReference type="ARBA" id="ARBA00011990"/>
    </source>
</evidence>
<feature type="domain" description="NAD(P)-binding" evidence="9">
    <location>
        <begin position="5"/>
        <end position="318"/>
    </location>
</feature>
<organism evidence="10 11">
    <name type="scientific">Maledivibacter halophilus</name>
    <dbReference type="NCBI Taxonomy" id="36842"/>
    <lineage>
        <taxon>Bacteria</taxon>
        <taxon>Bacillati</taxon>
        <taxon>Bacillota</taxon>
        <taxon>Clostridia</taxon>
        <taxon>Peptostreptococcales</taxon>
        <taxon>Caminicellaceae</taxon>
        <taxon>Maledivibacter</taxon>
    </lineage>
</organism>
<gene>
    <name evidence="10" type="ORF">SAMN02194393_05209</name>
</gene>
<dbReference type="EMBL" id="FUZT01000023">
    <property type="protein sequence ID" value="SKC90777.1"/>
    <property type="molecule type" value="Genomic_DNA"/>
</dbReference>
<sequence length="330" mass="37793">MDRYLITGGAGFIGSNFIKYLFGKNKDIRIINIDKLTYAGNLQNLKEIENNYNYTFIQEDICNRKSLEDIFNLYRPDYIINFAAESHVDRSIESSEEFIKTNVLGTQVLLECSLDRNIKMFIQISTDEVYGSTETGLFTEISPLRPNNPYAASKASADLLVGSFYNTYGLPVIITRCSNNYGPCQHNEKLIPKVINNSLDRRKIPVYGRGTNVRDWIYVMDHCHAINTVLDRGVIGEVYNISSNNEKRNIDIIKIIINKTKEILQTRGLDSKGISEDLIEFVADRKGHDKRYGLDSTKLIKTLGWNTITQFESGLEKTINWYIDKKLILK</sequence>
<dbReference type="CDD" id="cd05246">
    <property type="entry name" value="dTDP_GD_SDR_e"/>
    <property type="match status" value="1"/>
</dbReference>
<dbReference type="AlphaFoldDB" id="A0A1T5MRD0"/>
<evidence type="ECO:0000256" key="6">
    <source>
        <dbReference type="ARBA" id="ARBA00023027"/>
    </source>
</evidence>
<comment type="cofactor">
    <cofactor evidence="2 8">
        <name>NAD(+)</name>
        <dbReference type="ChEBI" id="CHEBI:57540"/>
    </cofactor>
</comment>
<dbReference type="PANTHER" id="PTHR43000">
    <property type="entry name" value="DTDP-D-GLUCOSE 4,6-DEHYDRATASE-RELATED"/>
    <property type="match status" value="1"/>
</dbReference>
<dbReference type="GO" id="GO:0009225">
    <property type="term" value="P:nucleotide-sugar metabolic process"/>
    <property type="evidence" value="ECO:0007669"/>
    <property type="project" value="InterPro"/>
</dbReference>
<dbReference type="RefSeq" id="WP_170917609.1">
    <property type="nucleotide sequence ID" value="NZ_FUZT01000023.1"/>
</dbReference>
<evidence type="ECO:0000256" key="8">
    <source>
        <dbReference type="RuleBase" id="RU004473"/>
    </source>
</evidence>
<protein>
    <recommendedName>
        <fullName evidence="5 8">dTDP-glucose 4,6-dehydratase</fullName>
        <ecNumber evidence="4 8">4.2.1.46</ecNumber>
    </recommendedName>
</protein>
<comment type="similarity">
    <text evidence="3 8">Belongs to the NAD(P)-dependent epimerase/dehydratase family. dTDP-glucose dehydratase subfamily.</text>
</comment>
<dbReference type="Gene3D" id="3.90.25.10">
    <property type="entry name" value="UDP-galactose 4-epimerase, domain 1"/>
    <property type="match status" value="1"/>
</dbReference>
<dbReference type="FunFam" id="3.40.50.720:FF:000304">
    <property type="entry name" value="UDP-glucose 4,6-dehydratase"/>
    <property type="match status" value="1"/>
</dbReference>
<keyword evidence="6" id="KW-0520">NAD</keyword>
<evidence type="ECO:0000259" key="9">
    <source>
        <dbReference type="Pfam" id="PF16363"/>
    </source>
</evidence>
<evidence type="ECO:0000256" key="1">
    <source>
        <dbReference type="ARBA" id="ARBA00001539"/>
    </source>
</evidence>
<evidence type="ECO:0000313" key="10">
    <source>
        <dbReference type="EMBL" id="SKC90777.1"/>
    </source>
</evidence>
<dbReference type="EC" id="4.2.1.46" evidence="4 8"/>
<keyword evidence="7 8" id="KW-0456">Lyase</keyword>